<evidence type="ECO:0000313" key="1">
    <source>
        <dbReference type="EMBL" id="CAD2131869.1"/>
    </source>
</evidence>
<gene>
    <name evidence="1" type="ORF">MENT_LOCUS3448</name>
</gene>
<accession>A0A6V7TT67</accession>
<dbReference type="EMBL" id="CAJEWN010000011">
    <property type="protein sequence ID" value="CAD2131869.1"/>
    <property type="molecule type" value="Genomic_DNA"/>
</dbReference>
<proteinExistence type="predicted"/>
<dbReference type="Proteomes" id="UP000580250">
    <property type="component" value="Unassembled WGS sequence"/>
</dbReference>
<name>A0A6V7TT67_MELEN</name>
<evidence type="ECO:0000313" key="2">
    <source>
        <dbReference type="Proteomes" id="UP000580250"/>
    </source>
</evidence>
<dbReference type="AlphaFoldDB" id="A0A6V7TT67"/>
<organism evidence="1 2">
    <name type="scientific">Meloidogyne enterolobii</name>
    <name type="common">Root-knot nematode worm</name>
    <name type="synonym">Meloidogyne mayaguensis</name>
    <dbReference type="NCBI Taxonomy" id="390850"/>
    <lineage>
        <taxon>Eukaryota</taxon>
        <taxon>Metazoa</taxon>
        <taxon>Ecdysozoa</taxon>
        <taxon>Nematoda</taxon>
        <taxon>Chromadorea</taxon>
        <taxon>Rhabditida</taxon>
        <taxon>Tylenchina</taxon>
        <taxon>Tylenchomorpha</taxon>
        <taxon>Tylenchoidea</taxon>
        <taxon>Meloidogynidae</taxon>
        <taxon>Meloidogyninae</taxon>
        <taxon>Meloidogyne</taxon>
    </lineage>
</organism>
<sequence length="65" mass="7398">MAYQLGDLALNGKSLYDVITGKENRRLFSNQSGFVLSNVRYLRAFYCVQVGGKKNFKQKDFPESS</sequence>
<protein>
    <submittedName>
        <fullName evidence="1">Uncharacterized protein</fullName>
    </submittedName>
</protein>
<comment type="caution">
    <text evidence="1">The sequence shown here is derived from an EMBL/GenBank/DDBJ whole genome shotgun (WGS) entry which is preliminary data.</text>
</comment>
<reference evidence="1 2" key="1">
    <citation type="submission" date="2020-08" db="EMBL/GenBank/DDBJ databases">
        <authorList>
            <person name="Koutsovoulos G."/>
            <person name="Danchin GJ E."/>
        </authorList>
    </citation>
    <scope>NUCLEOTIDE SEQUENCE [LARGE SCALE GENOMIC DNA]</scope>
</reference>